<gene>
    <name evidence="2" type="ORF">BCR35DRAFT_310789</name>
</gene>
<evidence type="ECO:0008006" key="4">
    <source>
        <dbReference type="Google" id="ProtNLM"/>
    </source>
</evidence>
<evidence type="ECO:0000256" key="1">
    <source>
        <dbReference type="SAM" id="SignalP"/>
    </source>
</evidence>
<dbReference type="AlphaFoldDB" id="A0A1Y2CRV3"/>
<dbReference type="Proteomes" id="UP000193467">
    <property type="component" value="Unassembled WGS sequence"/>
</dbReference>
<protein>
    <recommendedName>
        <fullName evidence="4">Ricin B lectin domain-containing protein</fullName>
    </recommendedName>
</protein>
<reference evidence="2 3" key="1">
    <citation type="submission" date="2016-07" db="EMBL/GenBank/DDBJ databases">
        <title>Pervasive Adenine N6-methylation of Active Genes in Fungi.</title>
        <authorList>
            <consortium name="DOE Joint Genome Institute"/>
            <person name="Mondo S.J."/>
            <person name="Dannebaum R.O."/>
            <person name="Kuo R.C."/>
            <person name="Labutti K."/>
            <person name="Haridas S."/>
            <person name="Kuo A."/>
            <person name="Salamov A."/>
            <person name="Ahrendt S.R."/>
            <person name="Lipzen A."/>
            <person name="Sullivan W."/>
            <person name="Andreopoulos W.B."/>
            <person name="Clum A."/>
            <person name="Lindquist E."/>
            <person name="Daum C."/>
            <person name="Ramamoorthy G.K."/>
            <person name="Gryganskyi A."/>
            <person name="Culley D."/>
            <person name="Magnuson J.K."/>
            <person name="James T.Y."/>
            <person name="O'Malley M.A."/>
            <person name="Stajich J.E."/>
            <person name="Spatafora J.W."/>
            <person name="Visel A."/>
            <person name="Grigoriev I.V."/>
        </authorList>
    </citation>
    <scope>NUCLEOTIDE SEQUENCE [LARGE SCALE GENOMIC DNA]</scope>
    <source>
        <strain evidence="2 3">62-1032</strain>
    </source>
</reference>
<sequence length="338" mass="35160">MRSSLAFPSLALSFAALCSAGSEAANGQLARRGGIIDAAETALEILAAAVSHSGEYYVQNVATGEYLHFERPGSTTNLVTGSTQTTITLGQDSATGYSGTNYGTYSGTYFTGLSKCMSAQYGSEDGAGIDIAGVSYACVVGSDATGTATLEVAKQFWALVKIEGSDDSSDVASVSAVVLAAAASSETSSSSSADAASSTITSSAAAASTTSSDTAWSPSTTESVNPYDQTTWVCRHPGWWLYRHQDYITSAGHVECKDDLAAYEATLRKRATHGGMARKLRKRAEDGIYAIIAVDHLSDMVTRSLGSSIVTTSGGYQSMGLVDYDSTDTNQQWKITAA</sequence>
<keyword evidence="3" id="KW-1185">Reference proteome</keyword>
<dbReference type="OrthoDB" id="2536142at2759"/>
<comment type="caution">
    <text evidence="2">The sequence shown here is derived from an EMBL/GenBank/DDBJ whole genome shotgun (WGS) entry which is preliminary data.</text>
</comment>
<feature type="signal peptide" evidence="1">
    <location>
        <begin position="1"/>
        <end position="20"/>
    </location>
</feature>
<dbReference type="EMBL" id="MCGR01000111">
    <property type="protein sequence ID" value="ORY49732.1"/>
    <property type="molecule type" value="Genomic_DNA"/>
</dbReference>
<name>A0A1Y2CRV3_9BASI</name>
<evidence type="ECO:0000313" key="2">
    <source>
        <dbReference type="EMBL" id="ORY49732.1"/>
    </source>
</evidence>
<proteinExistence type="predicted"/>
<evidence type="ECO:0000313" key="3">
    <source>
        <dbReference type="Proteomes" id="UP000193467"/>
    </source>
</evidence>
<dbReference type="InParanoid" id="A0A1Y2CRV3"/>
<keyword evidence="1" id="KW-0732">Signal</keyword>
<feature type="chain" id="PRO_5012734129" description="Ricin B lectin domain-containing protein" evidence="1">
    <location>
        <begin position="21"/>
        <end position="338"/>
    </location>
</feature>
<accession>A0A1Y2CRV3</accession>
<organism evidence="2 3">
    <name type="scientific">Leucosporidium creatinivorum</name>
    <dbReference type="NCBI Taxonomy" id="106004"/>
    <lineage>
        <taxon>Eukaryota</taxon>
        <taxon>Fungi</taxon>
        <taxon>Dikarya</taxon>
        <taxon>Basidiomycota</taxon>
        <taxon>Pucciniomycotina</taxon>
        <taxon>Microbotryomycetes</taxon>
        <taxon>Leucosporidiales</taxon>
        <taxon>Leucosporidium</taxon>
    </lineage>
</organism>